<keyword evidence="5" id="KW-1185">Reference proteome</keyword>
<evidence type="ECO:0000313" key="5">
    <source>
        <dbReference type="Proteomes" id="UP000198728"/>
    </source>
</evidence>
<evidence type="ECO:0000256" key="2">
    <source>
        <dbReference type="ARBA" id="ARBA00022737"/>
    </source>
</evidence>
<name>A0A1I1LAS1_9RHOB</name>
<dbReference type="SUPFAM" id="SSF47473">
    <property type="entry name" value="EF-hand"/>
    <property type="match status" value="1"/>
</dbReference>
<feature type="domain" description="EF-hand" evidence="3">
    <location>
        <begin position="55"/>
        <end position="90"/>
    </location>
</feature>
<dbReference type="PROSITE" id="PS00018">
    <property type="entry name" value="EF_HAND_1"/>
    <property type="match status" value="3"/>
</dbReference>
<dbReference type="InterPro" id="IPR018247">
    <property type="entry name" value="EF_Hand_1_Ca_BS"/>
</dbReference>
<dbReference type="SMART" id="SM00054">
    <property type="entry name" value="EFh"/>
    <property type="match status" value="4"/>
</dbReference>
<dbReference type="AlphaFoldDB" id="A0A1I1LAS1"/>
<dbReference type="PROSITE" id="PS50222">
    <property type="entry name" value="EF_HAND_2"/>
    <property type="match status" value="2"/>
</dbReference>
<dbReference type="Gene3D" id="1.10.238.10">
    <property type="entry name" value="EF-hand"/>
    <property type="match status" value="2"/>
</dbReference>
<evidence type="ECO:0000259" key="3">
    <source>
        <dbReference type="PROSITE" id="PS50222"/>
    </source>
</evidence>
<dbReference type="EMBL" id="FOLG01000008">
    <property type="protein sequence ID" value="SFC70237.1"/>
    <property type="molecule type" value="Genomic_DNA"/>
</dbReference>
<accession>A0A1I1LAS1</accession>
<evidence type="ECO:0000256" key="1">
    <source>
        <dbReference type="ARBA" id="ARBA00022723"/>
    </source>
</evidence>
<evidence type="ECO:0000313" key="4">
    <source>
        <dbReference type="EMBL" id="SFC70237.1"/>
    </source>
</evidence>
<dbReference type="GO" id="GO:0005509">
    <property type="term" value="F:calcium ion binding"/>
    <property type="evidence" value="ECO:0007669"/>
    <property type="project" value="InterPro"/>
</dbReference>
<feature type="domain" description="EF-hand" evidence="3">
    <location>
        <begin position="91"/>
        <end position="126"/>
    </location>
</feature>
<dbReference type="STRING" id="441112.SAMN04488094_10832"/>
<dbReference type="PANTHER" id="PTHR10891">
    <property type="entry name" value="EF-HAND CALCIUM-BINDING DOMAIN CONTAINING PROTEIN"/>
    <property type="match status" value="1"/>
</dbReference>
<sequence>MTRIILLTTAIAAGLMVADTADAIGGGQGPLNRPSFSELDADGDGKLTRAEMQAMPAAMAAARFRAADRNGDGKIDAAELAASLGQARSTRNPARADVMLSRFDSNGDGAIGRSEMTAAIGRNRSGAPGDRFMAWADTDRDGAISAAEYAAAADRIRPRAGQRNGGWNGGQRSFWRN</sequence>
<protein>
    <submittedName>
        <fullName evidence="4">EF hand</fullName>
    </submittedName>
</protein>
<dbReference type="Pfam" id="PF13499">
    <property type="entry name" value="EF-hand_7"/>
    <property type="match status" value="1"/>
</dbReference>
<dbReference type="InterPro" id="IPR039647">
    <property type="entry name" value="EF_hand_pair_protein_CML-like"/>
</dbReference>
<dbReference type="Pfam" id="PF13202">
    <property type="entry name" value="EF-hand_5"/>
    <property type="match status" value="2"/>
</dbReference>
<keyword evidence="1" id="KW-0479">Metal-binding</keyword>
<keyword evidence="2" id="KW-0677">Repeat</keyword>
<dbReference type="InterPro" id="IPR002048">
    <property type="entry name" value="EF_hand_dom"/>
</dbReference>
<dbReference type="Proteomes" id="UP000198728">
    <property type="component" value="Unassembled WGS sequence"/>
</dbReference>
<reference evidence="4 5" key="1">
    <citation type="submission" date="2016-10" db="EMBL/GenBank/DDBJ databases">
        <authorList>
            <person name="de Groot N.N."/>
        </authorList>
    </citation>
    <scope>NUCLEOTIDE SEQUENCE [LARGE SCALE GENOMIC DNA]</scope>
    <source>
        <strain evidence="4 5">DSM 19548</strain>
    </source>
</reference>
<gene>
    <name evidence="4" type="ORF">SAMN04488094_10832</name>
</gene>
<dbReference type="InterPro" id="IPR011992">
    <property type="entry name" value="EF-hand-dom_pair"/>
</dbReference>
<dbReference type="RefSeq" id="WP_177208353.1">
    <property type="nucleotide sequence ID" value="NZ_FOLG01000008.1"/>
</dbReference>
<proteinExistence type="predicted"/>
<organism evidence="4 5">
    <name type="scientific">Tropicimonas isoalkanivorans</name>
    <dbReference type="NCBI Taxonomy" id="441112"/>
    <lineage>
        <taxon>Bacteria</taxon>
        <taxon>Pseudomonadati</taxon>
        <taxon>Pseudomonadota</taxon>
        <taxon>Alphaproteobacteria</taxon>
        <taxon>Rhodobacterales</taxon>
        <taxon>Roseobacteraceae</taxon>
        <taxon>Tropicimonas</taxon>
    </lineage>
</organism>